<protein>
    <submittedName>
        <fullName evidence="1">Head completion/stabilization protein</fullName>
    </submittedName>
</protein>
<evidence type="ECO:0000313" key="1">
    <source>
        <dbReference type="EMBL" id="QXH49754.1"/>
    </source>
</evidence>
<dbReference type="EMBL" id="CP077076">
    <property type="protein sequence ID" value="QXH49754.1"/>
    <property type="molecule type" value="Genomic_DNA"/>
</dbReference>
<dbReference type="Proteomes" id="UP001046350">
    <property type="component" value="Chromosome"/>
</dbReference>
<accession>A0ABX8N191</accession>
<reference evidence="1" key="1">
    <citation type="journal article" date="2021" name="Microorganisms">
        <title>The Ever-Expanding Pseudomonas Genus: Description of 43 New Species and Partition of the Pseudomonas putida Group.</title>
        <authorList>
            <person name="Girard L."/>
            <person name="Lood C."/>
            <person name="Hofte M."/>
            <person name="Vandamme P."/>
            <person name="Rokni-Zadeh H."/>
            <person name="van Noort V."/>
            <person name="Lavigne R."/>
            <person name="De Mot R."/>
        </authorList>
    </citation>
    <scope>NUCLEOTIDE SEQUENCE</scope>
    <source>
        <strain evidence="1">COW40</strain>
    </source>
</reference>
<dbReference type="Pfam" id="PF05926">
    <property type="entry name" value="Phage_GPL"/>
    <property type="match status" value="1"/>
</dbReference>
<proteinExistence type="predicted"/>
<organism evidence="1 2">
    <name type="scientific">Pseudomonas fakonensis</name>
    <dbReference type="NCBI Taxonomy" id="2842355"/>
    <lineage>
        <taxon>Bacteria</taxon>
        <taxon>Pseudomonadati</taxon>
        <taxon>Pseudomonadota</taxon>
        <taxon>Gammaproteobacteria</taxon>
        <taxon>Pseudomonadales</taxon>
        <taxon>Pseudomonadaceae</taxon>
        <taxon>Pseudomonas</taxon>
    </lineage>
</organism>
<name>A0ABX8N191_9PSED</name>
<dbReference type="InterPro" id="IPR009225">
    <property type="entry name" value="Phage_head_completion_GpL"/>
</dbReference>
<gene>
    <name evidence="1" type="ORF">KSS94_17595</name>
</gene>
<keyword evidence="2" id="KW-1185">Reference proteome</keyword>
<evidence type="ECO:0000313" key="2">
    <source>
        <dbReference type="Proteomes" id="UP001046350"/>
    </source>
</evidence>
<dbReference type="RefSeq" id="WP_217839361.1">
    <property type="nucleotide sequence ID" value="NZ_CP077076.1"/>
</dbReference>
<sequence>MSMHVFADSHDPFWPRVELARLRALLARRGSFSEAALDVAARYAVIDAASEFALWRAALRKRGYKRLEDVSGHHHGRALQVCYVKFVEATIMRNVCGMAARVVSAGGASHA</sequence>